<dbReference type="Proteomes" id="UP000196138">
    <property type="component" value="Chromosome"/>
</dbReference>
<evidence type="ECO:0000313" key="8">
    <source>
        <dbReference type="Proteomes" id="UP000196138"/>
    </source>
</evidence>
<evidence type="ECO:0000256" key="3">
    <source>
        <dbReference type="ARBA" id="ARBA00022643"/>
    </source>
</evidence>
<organism evidence="7 8">
    <name type="scientific">Comamonas serinivorans</name>
    <dbReference type="NCBI Taxonomy" id="1082851"/>
    <lineage>
        <taxon>Bacteria</taxon>
        <taxon>Pseudomonadati</taxon>
        <taxon>Pseudomonadota</taxon>
        <taxon>Betaproteobacteria</taxon>
        <taxon>Burkholderiales</taxon>
        <taxon>Comamonadaceae</taxon>
        <taxon>Comamonas</taxon>
    </lineage>
</organism>
<dbReference type="EMBL" id="CP021455">
    <property type="protein sequence ID" value="ARU05363.1"/>
    <property type="molecule type" value="Genomic_DNA"/>
</dbReference>
<dbReference type="AlphaFoldDB" id="A0A1Y0EP05"/>
<reference evidence="7 8" key="1">
    <citation type="submission" date="2017-05" db="EMBL/GenBank/DDBJ databases">
        <authorList>
            <person name="Song R."/>
            <person name="Chenine A.L."/>
            <person name="Ruprecht R.M."/>
        </authorList>
    </citation>
    <scope>NUCLEOTIDE SEQUENCE [LARGE SCALE GENOMIC DNA]</scope>
    <source>
        <strain evidence="7 8">DSM 26136</strain>
    </source>
</reference>
<dbReference type="SUPFAM" id="SSF51395">
    <property type="entry name" value="FMN-linked oxidoreductases"/>
    <property type="match status" value="1"/>
</dbReference>
<feature type="domain" description="NADH:flavin oxidoreductase/NADH oxidase N-terminal" evidence="6">
    <location>
        <begin position="4"/>
        <end position="349"/>
    </location>
</feature>
<dbReference type="InterPro" id="IPR013785">
    <property type="entry name" value="Aldolase_TIM"/>
</dbReference>
<protein>
    <submittedName>
        <fullName evidence="7">Oxidoreductase</fullName>
    </submittedName>
</protein>
<dbReference type="GO" id="GO:0003959">
    <property type="term" value="F:NADPH dehydrogenase activity"/>
    <property type="evidence" value="ECO:0007669"/>
    <property type="project" value="InterPro"/>
</dbReference>
<dbReference type="GO" id="GO:0010181">
    <property type="term" value="F:FMN binding"/>
    <property type="evidence" value="ECO:0007669"/>
    <property type="project" value="InterPro"/>
</dbReference>
<dbReference type="KEGG" id="cser:CCO03_12300"/>
<evidence type="ECO:0000256" key="4">
    <source>
        <dbReference type="ARBA" id="ARBA00022857"/>
    </source>
</evidence>
<evidence type="ECO:0000256" key="5">
    <source>
        <dbReference type="ARBA" id="ARBA00023002"/>
    </source>
</evidence>
<keyword evidence="3" id="KW-0288">FMN</keyword>
<dbReference type="RefSeq" id="WP_087281452.1">
    <property type="nucleotide sequence ID" value="NZ_CP021455.1"/>
</dbReference>
<evidence type="ECO:0000256" key="2">
    <source>
        <dbReference type="ARBA" id="ARBA00022630"/>
    </source>
</evidence>
<accession>A0A1Y0EP05</accession>
<keyword evidence="2" id="KW-0285">Flavoprotein</keyword>
<keyword evidence="8" id="KW-1185">Reference proteome</keyword>
<dbReference type="PANTHER" id="PTHR43303:SF4">
    <property type="entry name" value="NADPH DEHYDROGENASE C23G7.10C-RELATED"/>
    <property type="match status" value="1"/>
</dbReference>
<dbReference type="InterPro" id="IPR001155">
    <property type="entry name" value="OxRdtase_FMN_N"/>
</dbReference>
<gene>
    <name evidence="7" type="ORF">CCO03_12300</name>
</gene>
<evidence type="ECO:0000259" key="6">
    <source>
        <dbReference type="Pfam" id="PF00724"/>
    </source>
</evidence>
<proteinExistence type="predicted"/>
<dbReference type="PANTHER" id="PTHR43303">
    <property type="entry name" value="NADPH DEHYDROGENASE C23G7.10C-RELATED"/>
    <property type="match status" value="1"/>
</dbReference>
<comment type="cofactor">
    <cofactor evidence="1">
        <name>FMN</name>
        <dbReference type="ChEBI" id="CHEBI:58210"/>
    </cofactor>
</comment>
<dbReference type="GO" id="GO:0050661">
    <property type="term" value="F:NADP binding"/>
    <property type="evidence" value="ECO:0007669"/>
    <property type="project" value="InterPro"/>
</dbReference>
<dbReference type="Gene3D" id="3.20.20.70">
    <property type="entry name" value="Aldolase class I"/>
    <property type="match status" value="1"/>
</dbReference>
<dbReference type="InterPro" id="IPR044152">
    <property type="entry name" value="YqjM-like"/>
</dbReference>
<evidence type="ECO:0000256" key="1">
    <source>
        <dbReference type="ARBA" id="ARBA00001917"/>
    </source>
</evidence>
<dbReference type="OrthoDB" id="8985337at2"/>
<name>A0A1Y0EP05_9BURK</name>
<dbReference type="CDD" id="cd02932">
    <property type="entry name" value="OYE_YqiM_FMN"/>
    <property type="match status" value="1"/>
</dbReference>
<keyword evidence="5" id="KW-0560">Oxidoreductase</keyword>
<keyword evidence="4" id="KW-0521">NADP</keyword>
<evidence type="ECO:0000313" key="7">
    <source>
        <dbReference type="EMBL" id="ARU05363.1"/>
    </source>
</evidence>
<dbReference type="Pfam" id="PF00724">
    <property type="entry name" value="Oxidored_FMN"/>
    <property type="match status" value="1"/>
</dbReference>
<sequence length="376" mass="39983">MSHLFSPIALGPLTLPNRIVVAPMCQYSADDGRATAWHWQHWANMSLANPGLFIVEATAVSPAARISWADLGLWDDGCEDAIAGALRFARGVAPHTAMAIQLAHAGRKASTEKPWVAQGQLIPPHDPHGWQTVAPSALPFRAADPAPHALSEAEIDAVVDDFAAAARRSVRLGFDAIEVHGAHGYLLHQFLTPLANQRTDAWGGSLAGRMRLALRVFDAVRAAAPDIAVGMRISATDWVNGGWDLTQSVALATALQARGCDFLHVSSGGADVRQQLQIGPGYQVPFAGELKRALADAAAPAATPMPVITVGLITEPSHAEDILVRGEADAIGLARAMLYNPRWPWHAAAELGASLHAPAQYLRCEPLGHRGLLKPD</sequence>